<gene>
    <name evidence="1" type="ORF">NSJP_3153</name>
</gene>
<sequence>MSSKFGFFRSNLTHLVFALPLQP</sequence>
<accession>A0A1W1I8K2</accession>
<evidence type="ECO:0000313" key="1">
    <source>
        <dbReference type="EMBL" id="SLM49320.1"/>
    </source>
</evidence>
<dbReference type="Proteomes" id="UP000192042">
    <property type="component" value="Chromosome I"/>
</dbReference>
<dbReference type="EMBL" id="LT828648">
    <property type="protein sequence ID" value="SLM49320.1"/>
    <property type="molecule type" value="Genomic_DNA"/>
</dbReference>
<name>A0A1W1I8K2_9BACT</name>
<protein>
    <submittedName>
        <fullName evidence="1">Uncharacterized protein</fullName>
    </submittedName>
</protein>
<proteinExistence type="predicted"/>
<dbReference type="AlphaFoldDB" id="A0A1W1I8K2"/>
<dbReference type="KEGG" id="nja:NSJP_3153"/>
<organism evidence="1 2">
    <name type="scientific">Nitrospira japonica</name>
    <dbReference type="NCBI Taxonomy" id="1325564"/>
    <lineage>
        <taxon>Bacteria</taxon>
        <taxon>Pseudomonadati</taxon>
        <taxon>Nitrospirota</taxon>
        <taxon>Nitrospiria</taxon>
        <taxon>Nitrospirales</taxon>
        <taxon>Nitrospiraceae</taxon>
        <taxon>Nitrospira</taxon>
    </lineage>
</organism>
<keyword evidence="2" id="KW-1185">Reference proteome</keyword>
<dbReference type="STRING" id="1325564.NSJP_3153"/>
<evidence type="ECO:0000313" key="2">
    <source>
        <dbReference type="Proteomes" id="UP000192042"/>
    </source>
</evidence>
<reference evidence="1 2" key="1">
    <citation type="submission" date="2017-03" db="EMBL/GenBank/DDBJ databases">
        <authorList>
            <person name="Afonso C.L."/>
            <person name="Miller P.J."/>
            <person name="Scott M.A."/>
            <person name="Spackman E."/>
            <person name="Goraichik I."/>
            <person name="Dimitrov K.M."/>
            <person name="Suarez D.L."/>
            <person name="Swayne D.E."/>
        </authorList>
    </citation>
    <scope>NUCLEOTIDE SEQUENCE [LARGE SCALE GENOMIC DNA]</scope>
    <source>
        <strain evidence="1">Genome sequencing of Nitrospira japonica strain NJ11</strain>
    </source>
</reference>